<reference evidence="1 2" key="2">
    <citation type="submission" date="2018-11" db="EMBL/GenBank/DDBJ databases">
        <authorList>
            <consortium name="Pathogen Informatics"/>
        </authorList>
    </citation>
    <scope>NUCLEOTIDE SEQUENCE [LARGE SCALE GENOMIC DNA]</scope>
</reference>
<dbReference type="SUPFAM" id="SSF51445">
    <property type="entry name" value="(Trans)glycosidases"/>
    <property type="match status" value="1"/>
</dbReference>
<evidence type="ECO:0000313" key="1">
    <source>
        <dbReference type="EMBL" id="VDO45872.1"/>
    </source>
</evidence>
<proteinExistence type="predicted"/>
<dbReference type="InterPro" id="IPR017853">
    <property type="entry name" value="GH"/>
</dbReference>
<sequence length="182" mass="21160">MQILEQLAFINNLEVIPLVQTFGHMEFVLKHAEYSVYREDIMNHDTICPSNEGSWHLITKMLTQVRIMHPNAKRIHIGADEAYTIAKYAKKTLGFTEVLAWNDMFGDIDVNLLNEYKMGELVVPVIWGYAVNVTKPDYFPKDMFERYSQAFPKMIFASAFKGANGQNEFFCYIRRYLANQQS</sequence>
<dbReference type="WBParaSite" id="OFLC_0000623701-mRNA-1">
    <property type="protein sequence ID" value="OFLC_0000623701-mRNA-1"/>
    <property type="gene ID" value="OFLC_0000623701"/>
</dbReference>
<reference evidence="3" key="1">
    <citation type="submission" date="2016-06" db="UniProtKB">
        <authorList>
            <consortium name="WormBaseParasite"/>
        </authorList>
    </citation>
    <scope>IDENTIFICATION</scope>
</reference>
<keyword evidence="2" id="KW-1185">Reference proteome</keyword>
<accession>A0A183HFH6</accession>
<dbReference type="InterPro" id="IPR038901">
    <property type="entry name" value="HEXDC-like"/>
</dbReference>
<gene>
    <name evidence="1" type="ORF">OFLC_LOCUS6238</name>
</gene>
<dbReference type="GO" id="GO:0015929">
    <property type="term" value="F:hexosaminidase activity"/>
    <property type="evidence" value="ECO:0007669"/>
    <property type="project" value="InterPro"/>
</dbReference>
<dbReference type="Gene3D" id="3.20.20.80">
    <property type="entry name" value="Glycosidases"/>
    <property type="match status" value="2"/>
</dbReference>
<dbReference type="STRING" id="387005.A0A183HFH6"/>
<dbReference type="EMBL" id="UZAJ01005817">
    <property type="protein sequence ID" value="VDO45872.1"/>
    <property type="molecule type" value="Genomic_DNA"/>
</dbReference>
<protein>
    <submittedName>
        <fullName evidence="3">Beta-N-acetylhexosaminidase</fullName>
    </submittedName>
</protein>
<evidence type="ECO:0000313" key="2">
    <source>
        <dbReference type="Proteomes" id="UP000267606"/>
    </source>
</evidence>
<dbReference type="PANTHER" id="PTHR21040">
    <property type="entry name" value="BCDNA.GH04120"/>
    <property type="match status" value="1"/>
</dbReference>
<evidence type="ECO:0000313" key="3">
    <source>
        <dbReference type="WBParaSite" id="OFLC_0000623701-mRNA-1"/>
    </source>
</evidence>
<name>A0A183HFH6_9BILA</name>
<organism evidence="3">
    <name type="scientific">Onchocerca flexuosa</name>
    <dbReference type="NCBI Taxonomy" id="387005"/>
    <lineage>
        <taxon>Eukaryota</taxon>
        <taxon>Metazoa</taxon>
        <taxon>Ecdysozoa</taxon>
        <taxon>Nematoda</taxon>
        <taxon>Chromadorea</taxon>
        <taxon>Rhabditida</taxon>
        <taxon>Spirurina</taxon>
        <taxon>Spiruromorpha</taxon>
        <taxon>Filarioidea</taxon>
        <taxon>Onchocercidae</taxon>
        <taxon>Onchocerca</taxon>
    </lineage>
</organism>
<dbReference type="PANTHER" id="PTHR21040:SF8">
    <property type="entry name" value="BCDNA.GH04120"/>
    <property type="match status" value="1"/>
</dbReference>
<dbReference type="Proteomes" id="UP000267606">
    <property type="component" value="Unassembled WGS sequence"/>
</dbReference>
<dbReference type="AlphaFoldDB" id="A0A183HFH6"/>